<evidence type="ECO:0000256" key="2">
    <source>
        <dbReference type="PROSITE-ProRule" id="PRU00176"/>
    </source>
</evidence>
<keyword evidence="1 2" id="KW-0694">RNA-binding</keyword>
<feature type="compositionally biased region" description="Basic and acidic residues" evidence="3">
    <location>
        <begin position="495"/>
        <end position="506"/>
    </location>
</feature>
<dbReference type="RefSeq" id="XP_008086302.1">
    <property type="nucleotide sequence ID" value="XM_008088111.1"/>
</dbReference>
<gene>
    <name evidence="6" type="ORF">GLAREA_03026</name>
</gene>
<feature type="region of interest" description="Disordered" evidence="3">
    <location>
        <begin position="230"/>
        <end position="288"/>
    </location>
</feature>
<feature type="compositionally biased region" description="Low complexity" evidence="3">
    <location>
        <begin position="230"/>
        <end position="250"/>
    </location>
</feature>
<dbReference type="OrthoDB" id="409136at2759"/>
<sequence length="810" mass="89589">MSQGSSQWANPELSIGASCGTVDAEGKHKCWALKEDSPAHQVWKAIAKPIMLLLQDHNAEMDTKDVDLMIEVFMIGEEGSKSCPTVLFSCQDKRVRQRAMELVDKSMIIQDYEGLLMAECSRHRRPLAMEETAEVPALPPGVYATEPLRHCGVTVLISGEQRGSPRRATLGGIVFIAGLFYGLITLYACKQNSNITNFTDLDPQFTFYEPEEDVDFLDNRHDSAAVLSLDGLSPSTLSSPTSSRENSTGSRKPSEGSNTTVGTTDSISTISRVSSSSSAPEPRPKSHRRTLLAMGGGENDITPELGNIFVSAPANSLDWALVEIENFDLMLEDISLNNRRFMTNSIYCRNQNLHTQAVHPKGLARRPTDIDVLICTGNRDDALEGRLSGIATYQKAPGSDTFQELWVVRCINGNFFDGDCGSWVVDVETGNLCGVVVFGNPGSEIAYIIPAAHIFDRMQNHLNKRVELSTPELWSAREEFSKNSRLINSSLQRADSSRTIRTEKGKSSVGQPSVRDPSIRYSLEVDEPEMEEDDYEISKRKSWSQNSIQSTVFDTRSLHSTASSHFSKIPTYLASDTHLSVASNYERFQSSHLPMTGPRRRTGSTVSGGSTPSRHIYRPYSTTSTLQSIDSGYGNPPCNNLYIRNLPAEPDEGDLREFFAKQPGFEGIRMKLNEPECFVQFSDVQSAMEALRRSDDHRFSPEDKWGIMVGFARNGVAPAKTIPSQEEIELEIGIAELLGAETMPSMREAGGRLARLISPKRASMMTLPHIKQVTDKSEMLQEMFAELGIEVTESEKGTSEANDEEDDVSD</sequence>
<dbReference type="InterPro" id="IPR012677">
    <property type="entry name" value="Nucleotide-bd_a/b_plait_sf"/>
</dbReference>
<evidence type="ECO:0000256" key="4">
    <source>
        <dbReference type="SAM" id="Phobius"/>
    </source>
</evidence>
<keyword evidence="4" id="KW-1133">Transmembrane helix</keyword>
<dbReference type="eggNOG" id="KOG0118">
    <property type="taxonomic scope" value="Eukaryota"/>
</dbReference>
<organism evidence="6 7">
    <name type="scientific">Glarea lozoyensis (strain ATCC 20868 / MF5171)</name>
    <dbReference type="NCBI Taxonomy" id="1116229"/>
    <lineage>
        <taxon>Eukaryota</taxon>
        <taxon>Fungi</taxon>
        <taxon>Dikarya</taxon>
        <taxon>Ascomycota</taxon>
        <taxon>Pezizomycotina</taxon>
        <taxon>Leotiomycetes</taxon>
        <taxon>Helotiales</taxon>
        <taxon>Helotiaceae</taxon>
        <taxon>Glarea</taxon>
    </lineage>
</organism>
<feature type="compositionally biased region" description="Polar residues" evidence="3">
    <location>
        <begin position="255"/>
        <end position="265"/>
    </location>
</feature>
<keyword evidence="4" id="KW-0472">Membrane</keyword>
<dbReference type="PROSITE" id="PS50102">
    <property type="entry name" value="RRM"/>
    <property type="match status" value="1"/>
</dbReference>
<dbReference type="SMART" id="SM00360">
    <property type="entry name" value="RRM"/>
    <property type="match status" value="1"/>
</dbReference>
<feature type="compositionally biased region" description="Low complexity" evidence="3">
    <location>
        <begin position="603"/>
        <end position="614"/>
    </location>
</feature>
<dbReference type="STRING" id="1116229.S3CKQ3"/>
<name>S3CKQ3_GLAL2</name>
<dbReference type="KEGG" id="glz:GLAREA_03026"/>
<evidence type="ECO:0000256" key="3">
    <source>
        <dbReference type="SAM" id="MobiDB-lite"/>
    </source>
</evidence>
<dbReference type="Proteomes" id="UP000016922">
    <property type="component" value="Unassembled WGS sequence"/>
</dbReference>
<dbReference type="PANTHER" id="PTHR10501">
    <property type="entry name" value="U1 SMALL NUCLEAR RIBONUCLEOPROTEIN A/U2 SMALL NUCLEAR RIBONUCLEOPROTEIN B"/>
    <property type="match status" value="1"/>
</dbReference>
<dbReference type="Pfam" id="PF00076">
    <property type="entry name" value="RRM_1"/>
    <property type="match status" value="1"/>
</dbReference>
<dbReference type="InterPro" id="IPR035979">
    <property type="entry name" value="RBD_domain_sf"/>
</dbReference>
<dbReference type="AlphaFoldDB" id="S3CKQ3"/>
<feature type="region of interest" description="Disordered" evidence="3">
    <location>
        <begin position="591"/>
        <end position="618"/>
    </location>
</feature>
<evidence type="ECO:0000313" key="7">
    <source>
        <dbReference type="Proteomes" id="UP000016922"/>
    </source>
</evidence>
<feature type="transmembrane region" description="Helical" evidence="4">
    <location>
        <begin position="168"/>
        <end position="188"/>
    </location>
</feature>
<feature type="compositionally biased region" description="Acidic residues" evidence="3">
    <location>
        <begin position="801"/>
        <end position="810"/>
    </location>
</feature>
<feature type="domain" description="RRM" evidence="5">
    <location>
        <begin position="639"/>
        <end position="714"/>
    </location>
</feature>
<dbReference type="HOGENOM" id="CLU_348173_0_0_1"/>
<evidence type="ECO:0000313" key="6">
    <source>
        <dbReference type="EMBL" id="EPE27112.1"/>
    </source>
</evidence>
<dbReference type="SUPFAM" id="SSF54928">
    <property type="entry name" value="RNA-binding domain, RBD"/>
    <property type="match status" value="1"/>
</dbReference>
<evidence type="ECO:0000256" key="1">
    <source>
        <dbReference type="ARBA" id="ARBA00022884"/>
    </source>
</evidence>
<feature type="region of interest" description="Disordered" evidence="3">
    <location>
        <begin position="492"/>
        <end position="516"/>
    </location>
</feature>
<dbReference type="GO" id="GO:0003723">
    <property type="term" value="F:RNA binding"/>
    <property type="evidence" value="ECO:0007669"/>
    <property type="project" value="UniProtKB-UniRule"/>
</dbReference>
<reference evidence="6 7" key="1">
    <citation type="journal article" date="2013" name="BMC Genomics">
        <title>Genomics-driven discovery of the pneumocandin biosynthetic gene cluster in the fungus Glarea lozoyensis.</title>
        <authorList>
            <person name="Chen L."/>
            <person name="Yue Q."/>
            <person name="Zhang X."/>
            <person name="Xiang M."/>
            <person name="Wang C."/>
            <person name="Li S."/>
            <person name="Che Y."/>
            <person name="Ortiz-Lopez F.J."/>
            <person name="Bills G.F."/>
            <person name="Liu X."/>
            <person name="An Z."/>
        </authorList>
    </citation>
    <scope>NUCLEOTIDE SEQUENCE [LARGE SCALE GENOMIC DNA]</scope>
    <source>
        <strain evidence="7">ATCC 20868 / MF5171</strain>
    </source>
</reference>
<feature type="compositionally biased region" description="Low complexity" evidence="3">
    <location>
        <begin position="266"/>
        <end position="278"/>
    </location>
</feature>
<feature type="region of interest" description="Disordered" evidence="3">
    <location>
        <begin position="790"/>
        <end position="810"/>
    </location>
</feature>
<accession>S3CKQ3</accession>
<evidence type="ECO:0000259" key="5">
    <source>
        <dbReference type="PROSITE" id="PS50102"/>
    </source>
</evidence>
<proteinExistence type="predicted"/>
<dbReference type="GeneID" id="19462082"/>
<dbReference type="Gene3D" id="3.30.70.330">
    <property type="match status" value="1"/>
</dbReference>
<keyword evidence="4" id="KW-0812">Transmembrane</keyword>
<dbReference type="InterPro" id="IPR000504">
    <property type="entry name" value="RRM_dom"/>
</dbReference>
<protein>
    <submittedName>
        <fullName evidence="6">RNA-binding, RBD</fullName>
    </submittedName>
</protein>
<keyword evidence="7" id="KW-1185">Reference proteome</keyword>
<dbReference type="EMBL" id="KE145370">
    <property type="protein sequence ID" value="EPE27112.1"/>
    <property type="molecule type" value="Genomic_DNA"/>
</dbReference>